<evidence type="ECO:0000313" key="3">
    <source>
        <dbReference type="Proteomes" id="UP000183376"/>
    </source>
</evidence>
<gene>
    <name evidence="2" type="ORF">SAMN04489726_2261</name>
</gene>
<dbReference type="AlphaFoldDB" id="A0A1G9U955"/>
<dbReference type="OrthoDB" id="3656692at2"/>
<dbReference type="EMBL" id="LT629701">
    <property type="protein sequence ID" value="SDM56254.1"/>
    <property type="molecule type" value="Genomic_DNA"/>
</dbReference>
<evidence type="ECO:0000256" key="1">
    <source>
        <dbReference type="SAM" id="MobiDB-lite"/>
    </source>
</evidence>
<feature type="compositionally biased region" description="Basic and acidic residues" evidence="1">
    <location>
        <begin position="17"/>
        <end position="26"/>
    </location>
</feature>
<keyword evidence="3" id="KW-1185">Reference proteome</keyword>
<proteinExistence type="predicted"/>
<accession>A0A1G9U955</accession>
<sequence>MTYRAPQKTNQIPDLRGGQRDSRHPETATTSFGSFFEELCPALARGFSEGEGGASLQPASKDLELKALPTLLVALLLTATTTASGFATEDPPGRTRSFWIHWNGTPVTDEKLAAEAKKRDYVLLNAWEASFVPKLKAANPAITVLVYKDMSSTRSYACRDGKDDAALPTGVGFCHADRNRPEWFLTGPDGKRLEYSGYAGHWQMDIGDPAYQREWAENVVAAAKGVFDGVLIDNALWKCDTYHPGTCPKKYRDDASFQKAYTSFFANTRSAFTAAGLKTVANVSNARLHEGGWNAYMAELDGGWDEWWLSFSDTEQLPDYAQGWRRQVQQIADNEAAGKITLVQPHFSKTAVRPFRYALASYYMAANSAKSAIAEIDKVDGYGNPTPWHPEYDWDLGVPSGPYSAIGTNVYRRDFSCGAVVVNANPTDSAAVQIPLGGNHTDETGAEVSSISLAGTSGSILRKPCPGTAWLT</sequence>
<keyword evidence="2" id="KW-0378">Hydrolase</keyword>
<protein>
    <submittedName>
        <fullName evidence="2">Hypothetical glycosyl hydrolase family 15</fullName>
    </submittedName>
</protein>
<evidence type="ECO:0000313" key="2">
    <source>
        <dbReference type="EMBL" id="SDM56254.1"/>
    </source>
</evidence>
<feature type="region of interest" description="Disordered" evidence="1">
    <location>
        <begin position="1"/>
        <end position="28"/>
    </location>
</feature>
<dbReference type="STRING" id="211114.SAMN04489726_2261"/>
<dbReference type="Proteomes" id="UP000183376">
    <property type="component" value="Chromosome I"/>
</dbReference>
<name>A0A1G9U955_ALLAB</name>
<reference evidence="2 3" key="1">
    <citation type="submission" date="2016-10" db="EMBL/GenBank/DDBJ databases">
        <authorList>
            <person name="de Groot N.N."/>
        </authorList>
    </citation>
    <scope>NUCLEOTIDE SEQUENCE [LARGE SCALE GENOMIC DNA]</scope>
    <source>
        <strain evidence="2 3">DSM 44149</strain>
    </source>
</reference>
<dbReference type="eggNOG" id="ENOG5033EE0">
    <property type="taxonomic scope" value="Bacteria"/>
</dbReference>
<dbReference type="Pfam" id="PF14885">
    <property type="entry name" value="GHL15"/>
    <property type="match status" value="1"/>
</dbReference>
<organism evidence="2 3">
    <name type="scientific">Allokutzneria albata</name>
    <name type="common">Kibdelosporangium albatum</name>
    <dbReference type="NCBI Taxonomy" id="211114"/>
    <lineage>
        <taxon>Bacteria</taxon>
        <taxon>Bacillati</taxon>
        <taxon>Actinomycetota</taxon>
        <taxon>Actinomycetes</taxon>
        <taxon>Pseudonocardiales</taxon>
        <taxon>Pseudonocardiaceae</taxon>
        <taxon>Allokutzneria</taxon>
    </lineage>
</organism>
<dbReference type="GO" id="GO:0016787">
    <property type="term" value="F:hydrolase activity"/>
    <property type="evidence" value="ECO:0007669"/>
    <property type="project" value="UniProtKB-KW"/>
</dbReference>
<dbReference type="InterPro" id="IPR029455">
    <property type="entry name" value="GHL15"/>
</dbReference>